<dbReference type="AlphaFoldDB" id="A0A9Q9T502"/>
<dbReference type="InterPro" id="IPR013320">
    <property type="entry name" value="ConA-like_dom_sf"/>
</dbReference>
<evidence type="ECO:0000256" key="1">
    <source>
        <dbReference type="ARBA" id="ARBA00005519"/>
    </source>
</evidence>
<keyword evidence="2" id="KW-0624">Polysaccharide degradation</keyword>
<feature type="signal peptide" evidence="3">
    <location>
        <begin position="1"/>
        <end position="23"/>
    </location>
</feature>
<feature type="chain" id="PRO_5040410426" description="Glycoside hydrolase" evidence="3">
    <location>
        <begin position="24"/>
        <end position="249"/>
    </location>
</feature>
<dbReference type="Gene3D" id="2.60.120.180">
    <property type="match status" value="1"/>
</dbReference>
<dbReference type="InterPro" id="IPR013319">
    <property type="entry name" value="GH11/12"/>
</dbReference>
<reference evidence="4" key="1">
    <citation type="submission" date="2022-09" db="EMBL/GenBank/DDBJ databases">
        <title>Taxonomy of Curtobacterium flaccumfaciens.</title>
        <authorList>
            <person name="Osdaghi E."/>
            <person name="Taghavi S.M."/>
            <person name="Hamidizade M."/>
            <person name="Abachi H."/>
            <person name="Fazliarab A."/>
            <person name="Baeyen S."/>
            <person name="Portier P."/>
            <person name="Van Vaerenbergh J."/>
            <person name="Jacques M.-A."/>
        </authorList>
    </citation>
    <scope>NUCLEOTIDE SEQUENCE</scope>
    <source>
        <strain evidence="4">AGQB46</strain>
        <plasmid evidence="4">unnamed</plasmid>
    </source>
</reference>
<organism evidence="4 5">
    <name type="scientific">Curtobacterium poinsettiae</name>
    <dbReference type="NCBI Taxonomy" id="159612"/>
    <lineage>
        <taxon>Bacteria</taxon>
        <taxon>Bacillati</taxon>
        <taxon>Actinomycetota</taxon>
        <taxon>Actinomycetes</taxon>
        <taxon>Micrococcales</taxon>
        <taxon>Microbacteriaceae</taxon>
        <taxon>Curtobacterium</taxon>
    </lineage>
</organism>
<evidence type="ECO:0000256" key="2">
    <source>
        <dbReference type="RuleBase" id="RU361163"/>
    </source>
</evidence>
<dbReference type="InterPro" id="IPR002594">
    <property type="entry name" value="GH12"/>
</dbReference>
<dbReference type="PANTHER" id="PTHR34002:SF9">
    <property type="entry name" value="XYLOGLUCAN-SPECIFIC ENDO-BETA-1,4-GLUCANASE A"/>
    <property type="match status" value="1"/>
</dbReference>
<protein>
    <recommendedName>
        <fullName evidence="6">Glycoside hydrolase</fullName>
    </recommendedName>
</protein>
<keyword evidence="2" id="KW-0119">Carbohydrate metabolism</keyword>
<evidence type="ECO:0008006" key="6">
    <source>
        <dbReference type="Google" id="ProtNLM"/>
    </source>
</evidence>
<dbReference type="Proteomes" id="UP001062223">
    <property type="component" value="Plasmid unnamed"/>
</dbReference>
<dbReference type="Pfam" id="PF01670">
    <property type="entry name" value="Glyco_hydro_12"/>
    <property type="match status" value="1"/>
</dbReference>
<evidence type="ECO:0000313" key="4">
    <source>
        <dbReference type="EMBL" id="UYC82778.1"/>
    </source>
</evidence>
<name>A0A9Q9T502_9MICO</name>
<dbReference type="EMBL" id="CP106880">
    <property type="protein sequence ID" value="UYC82778.1"/>
    <property type="molecule type" value="Genomic_DNA"/>
</dbReference>
<dbReference type="GO" id="GO:0000272">
    <property type="term" value="P:polysaccharide catabolic process"/>
    <property type="evidence" value="ECO:0007669"/>
    <property type="project" value="UniProtKB-KW"/>
</dbReference>
<keyword evidence="3" id="KW-0732">Signal</keyword>
<keyword evidence="2" id="KW-0378">Hydrolase</keyword>
<keyword evidence="4" id="KW-0614">Plasmid</keyword>
<dbReference type="KEGG" id="cpoi:OE229_17660"/>
<evidence type="ECO:0000313" key="5">
    <source>
        <dbReference type="Proteomes" id="UP001062223"/>
    </source>
</evidence>
<dbReference type="RefSeq" id="WP_250891854.1">
    <property type="nucleotide sequence ID" value="NZ_CP104936.1"/>
</dbReference>
<gene>
    <name evidence="4" type="ORF">OE229_17660</name>
</gene>
<dbReference type="GO" id="GO:0008810">
    <property type="term" value="F:cellulase activity"/>
    <property type="evidence" value="ECO:0007669"/>
    <property type="project" value="InterPro"/>
</dbReference>
<geneLocation type="plasmid" evidence="4 5">
    <name>unnamed</name>
</geneLocation>
<comment type="similarity">
    <text evidence="1 2">Belongs to the glycosyl hydrolase 12 (cellulase H) family.</text>
</comment>
<dbReference type="PANTHER" id="PTHR34002">
    <property type="entry name" value="BLR1656 PROTEIN"/>
    <property type="match status" value="1"/>
</dbReference>
<accession>A0A9Q9T502</accession>
<proteinExistence type="inferred from homology"/>
<dbReference type="SUPFAM" id="SSF49899">
    <property type="entry name" value="Concanavalin A-like lectins/glucanases"/>
    <property type="match status" value="1"/>
</dbReference>
<dbReference type="GeneID" id="99625341"/>
<keyword evidence="2" id="KW-0326">Glycosidase</keyword>
<evidence type="ECO:0000256" key="3">
    <source>
        <dbReference type="SAM" id="SignalP"/>
    </source>
</evidence>
<sequence length="249" mass="26942">MKIPVTLLALASAVSLVSGAVVASSSPNAKIPIFDKGSYLFNNKWGGNSGFQAIRKQNGQGHFTWDWGNSGTSVQGYPSIVRGWHWDTPGFESHTLPISIASPATCSLRSTVRYDLRASGAYDVAYDLWAATDQTLSWQTHPSLEVMIWGEHQGMNPAGSPEGTVTIAGQQWTVWRGTGAFGGPVVSFVAGSNALRRPLDLMQFMRSAAGPHADRNLRLISTEFGVEVTRGNGSATIQKWTQQRSRSCK</sequence>